<accession>A0A695MH87</accession>
<sequence>MLEICLKNGKDRERMRERMSIKAIRICVKDSVKMRFECVECKIGRNGRWGIKGVINEVINEVIKGEKKTFLFKGVKRFRLGIKMAILLTKLMYGRYKIF</sequence>
<comment type="caution">
    <text evidence="1">The sequence shown here is derived from an EMBL/GenBank/DDBJ whole genome shotgun (WGS) entry which is preliminary data.</text>
</comment>
<proteinExistence type="predicted"/>
<reference evidence="1" key="1">
    <citation type="submission" date="2019-08" db="EMBL/GenBank/DDBJ databases">
        <authorList>
            <consortium name="PulseNet: The National Subtyping Network for Foodborne Disease Surveillance"/>
            <person name="Tarr C.L."/>
            <person name="Trees E."/>
            <person name="Katz L.S."/>
            <person name="Carleton-Romer H.A."/>
            <person name="Stroika S."/>
            <person name="Kucerova Z."/>
            <person name="Roache K.F."/>
            <person name="Sabol A.L."/>
            <person name="Besser J."/>
            <person name="Gerner-Smidt P."/>
        </authorList>
    </citation>
    <scope>NUCLEOTIDE SEQUENCE</scope>
    <source>
        <strain evidence="1">PNUSAC011415</strain>
    </source>
</reference>
<evidence type="ECO:0000313" key="1">
    <source>
        <dbReference type="EMBL" id="ECQ4876569.1"/>
    </source>
</evidence>
<dbReference type="EMBL" id="AAKBBD010000020">
    <property type="protein sequence ID" value="ECQ4876569.1"/>
    <property type="molecule type" value="Genomic_DNA"/>
</dbReference>
<dbReference type="AlphaFoldDB" id="A0A695MH87"/>
<organism evidence="1">
    <name type="scientific">Campylobacter jejuni</name>
    <dbReference type="NCBI Taxonomy" id="197"/>
    <lineage>
        <taxon>Bacteria</taxon>
        <taxon>Pseudomonadati</taxon>
        <taxon>Campylobacterota</taxon>
        <taxon>Epsilonproteobacteria</taxon>
        <taxon>Campylobacterales</taxon>
        <taxon>Campylobacteraceae</taxon>
        <taxon>Campylobacter</taxon>
    </lineage>
</organism>
<protein>
    <submittedName>
        <fullName evidence="1">Uncharacterized protein</fullName>
    </submittedName>
</protein>
<gene>
    <name evidence="1" type="ORF">F0H96_07940</name>
</gene>
<name>A0A695MH87_CAMJU</name>